<dbReference type="EMBL" id="KP342511">
    <property type="protein sequence ID" value="AJY53551.1"/>
    <property type="molecule type" value="Genomic_DNA"/>
</dbReference>
<gene>
    <name evidence="1" type="ORF">pEfm12493_067</name>
</gene>
<reference evidence="1" key="1">
    <citation type="journal article" date="2015" name="J. Antimicrob. Chemother.">
        <title>Vancomycin-resistant Enterococcus faecium harbouring vanN in Canada: a case and complete sequence of pEfm12493 harbouring the vanN operon.</title>
        <authorList>
            <person name="Boyd D.A."/>
            <person name="Levesque S."/>
            <person name="Picard A.C."/>
            <person name="Golding G.R."/>
        </authorList>
    </citation>
    <scope>NUCLEOTIDE SEQUENCE</scope>
    <source>
        <strain evidence="1">N12-493</strain>
        <plasmid evidence="1">pEfm12493</plasmid>
    </source>
</reference>
<keyword evidence="1" id="KW-0614">Plasmid</keyword>
<protein>
    <submittedName>
        <fullName evidence="1">Uncharacterized protein</fullName>
    </submittedName>
</protein>
<geneLocation type="plasmid" evidence="1">
    <name>pEfm12493</name>
</geneLocation>
<organism evidence="1">
    <name type="scientific">Enterococcus faecium</name>
    <name type="common">Streptococcus faecium</name>
    <dbReference type="NCBI Taxonomy" id="1352"/>
    <lineage>
        <taxon>Bacteria</taxon>
        <taxon>Bacillati</taxon>
        <taxon>Bacillota</taxon>
        <taxon>Bacilli</taxon>
        <taxon>Lactobacillales</taxon>
        <taxon>Enterococcaceae</taxon>
        <taxon>Enterococcus</taxon>
    </lineage>
</organism>
<sequence length="40" mass="4781">MKNFQNGLGKLEYRVQKKRGLEQKYLKKNKKIETSQLLAK</sequence>
<proteinExistence type="predicted"/>
<name>A0A0D5MBJ8_ENTFC</name>
<accession>A0A0D5MBJ8</accession>
<evidence type="ECO:0000313" key="1">
    <source>
        <dbReference type="EMBL" id="AJY53551.1"/>
    </source>
</evidence>
<dbReference type="AlphaFoldDB" id="A0A0D5MBJ8"/>